<proteinExistence type="predicted"/>
<organism evidence="2 3">
    <name type="scientific">Bradyrhizobium australiense</name>
    <dbReference type="NCBI Taxonomy" id="2721161"/>
    <lineage>
        <taxon>Bacteria</taxon>
        <taxon>Pseudomonadati</taxon>
        <taxon>Pseudomonadota</taxon>
        <taxon>Alphaproteobacteria</taxon>
        <taxon>Hyphomicrobiales</taxon>
        <taxon>Nitrobacteraceae</taxon>
        <taxon>Bradyrhizobium</taxon>
    </lineage>
</organism>
<keyword evidence="3" id="KW-1185">Reference proteome</keyword>
<evidence type="ECO:0000259" key="1">
    <source>
        <dbReference type="Pfam" id="PF00899"/>
    </source>
</evidence>
<dbReference type="PANTHER" id="PTHR43267:SF1">
    <property type="entry name" value="TRNA THREONYLCARBAMOYLADENOSINE DEHYDRATASE"/>
    <property type="match status" value="1"/>
</dbReference>
<dbReference type="Gene3D" id="3.40.50.720">
    <property type="entry name" value="NAD(P)-binding Rossmann-like Domain"/>
    <property type="match status" value="1"/>
</dbReference>
<dbReference type="InterPro" id="IPR000594">
    <property type="entry name" value="ThiF_NAD_FAD-bd"/>
</dbReference>
<evidence type="ECO:0000313" key="3">
    <source>
        <dbReference type="Proteomes" id="UP000544122"/>
    </source>
</evidence>
<dbReference type="GO" id="GO:0061503">
    <property type="term" value="F:tRNA threonylcarbamoyladenosine dehydratase"/>
    <property type="evidence" value="ECO:0007669"/>
    <property type="project" value="TreeGrafter"/>
</dbReference>
<accession>A0A7Y4GSY6</accession>
<dbReference type="EMBL" id="JAAVLX010000004">
    <property type="protein sequence ID" value="NOJ41134.1"/>
    <property type="molecule type" value="Genomic_DNA"/>
</dbReference>
<feature type="domain" description="THIF-type NAD/FAD binding fold" evidence="1">
    <location>
        <begin position="333"/>
        <end position="516"/>
    </location>
</feature>
<gene>
    <name evidence="2" type="ORF">HCN58_16255</name>
</gene>
<dbReference type="PANTHER" id="PTHR43267">
    <property type="entry name" value="TRNA THREONYLCARBAMOYLADENOSINE DEHYDRATASE"/>
    <property type="match status" value="1"/>
</dbReference>
<dbReference type="InterPro" id="IPR035985">
    <property type="entry name" value="Ubiquitin-activating_enz"/>
</dbReference>
<dbReference type="RefSeq" id="WP_171580335.1">
    <property type="nucleotide sequence ID" value="NZ_JAAVLX010000004.1"/>
</dbReference>
<dbReference type="Pfam" id="PF00899">
    <property type="entry name" value="ThiF"/>
    <property type="match status" value="1"/>
</dbReference>
<dbReference type="InterPro" id="IPR045886">
    <property type="entry name" value="ThiF/MoeB/HesA"/>
</dbReference>
<evidence type="ECO:0000313" key="2">
    <source>
        <dbReference type="EMBL" id="NOJ41134.1"/>
    </source>
</evidence>
<name>A0A7Y4GSY6_9BRAD</name>
<dbReference type="SUPFAM" id="SSF69572">
    <property type="entry name" value="Activating enzymes of the ubiquitin-like proteins"/>
    <property type="match status" value="1"/>
</dbReference>
<protein>
    <recommendedName>
        <fullName evidence="1">THIF-type NAD/FAD binding fold domain-containing protein</fullName>
    </recommendedName>
</protein>
<reference evidence="2 3" key="1">
    <citation type="submission" date="2020-03" db="EMBL/GenBank/DDBJ databases">
        <title>Bradyrhizobium diversity isolated from nodules of Indigofera sp.</title>
        <authorList>
            <person name="Klepa M."/>
            <person name="Helene L."/>
            <person name="Hungria M."/>
        </authorList>
    </citation>
    <scope>NUCLEOTIDE SEQUENCE [LARGE SCALE GENOMIC DNA]</scope>
    <source>
        <strain evidence="2 3">WSM 1791</strain>
    </source>
</reference>
<dbReference type="CDD" id="cd01483">
    <property type="entry name" value="E1_enzyme_family"/>
    <property type="match status" value="1"/>
</dbReference>
<dbReference type="GO" id="GO:0061504">
    <property type="term" value="P:cyclic threonylcarbamoyladenosine biosynthetic process"/>
    <property type="evidence" value="ECO:0007669"/>
    <property type="project" value="TreeGrafter"/>
</dbReference>
<comment type="caution">
    <text evidence="2">The sequence shown here is derived from an EMBL/GenBank/DDBJ whole genome shotgun (WGS) entry which is preliminary data.</text>
</comment>
<dbReference type="AlphaFoldDB" id="A0A7Y4GSY6"/>
<sequence length="595" mass="63994">MAKGTAPGADQDWWALWPGLFRKELAAFPRLEIAPRIVHKKNGVLILEADWPVQGQTEPMLLRIGYSPLHPFFRPAVAAPNATFERHQNPLSRELCLLTQEAGQWDSNQLVADFIQERLEHLLRALKARKDGRWGDAAGLEEQAADPLMPYFLGTSEEDSVILFDGQSGLPPGPYGLMEVVCSSRSSRTGAAFEGVLRQLKTSSGAAVGKRFGFPTESQDAQVLTGRWVKFTPPATTDARELLRLAEEELARQAVMQPGSVRKVNDAARGALCITGIVFPEEVKYGPEKDGAGWVFLVERPALLDGTTGGAPQLVLGERAGKDDIFSRLPVAKSLLPKKAVVVGAGAIGSFAGLELARAGVGEVTFLDFDTVQPGNSLRWPLGRSAWGRSKAAALANFIAENYPWTRASFAQGRLGAAFTDVASLPDGSANVLAPVFDLLRDTDVVVDASASEEVQLALAHHSKRLGVPYVIGYATHGVAGGVVARFLPDGEGCFVCLQEHWKDERIPEPRVDNAGLVIPVGCNAPTFTGGGFDLQEVSLEIVRTAVGLLSSGSYDPGGWTVAVLTLKNEDGFRTLPRWEGHPCPAHPKCCGAKR</sequence>
<dbReference type="GO" id="GO:0008641">
    <property type="term" value="F:ubiquitin-like modifier activating enzyme activity"/>
    <property type="evidence" value="ECO:0007669"/>
    <property type="project" value="InterPro"/>
</dbReference>
<dbReference type="Proteomes" id="UP000544122">
    <property type="component" value="Unassembled WGS sequence"/>
</dbReference>